<comment type="subcellular location">
    <subcellularLocation>
        <location evidence="1">Cytoplasm</location>
        <location evidence="1">Nucleoid</location>
    </subcellularLocation>
</comment>
<dbReference type="RefSeq" id="WP_285983438.1">
    <property type="nucleotide sequence ID" value="NZ_JASVDS010000004.1"/>
</dbReference>
<gene>
    <name evidence="6" type="ORF">QRD43_15675</name>
</gene>
<evidence type="ECO:0000256" key="2">
    <source>
        <dbReference type="ARBA" id="ARBA00008657"/>
    </source>
</evidence>
<evidence type="ECO:0000256" key="5">
    <source>
        <dbReference type="ARBA" id="ARBA00023172"/>
    </source>
</evidence>
<dbReference type="NCBIfam" id="NF001464">
    <property type="entry name" value="PRK00321.1-5"/>
    <property type="match status" value="1"/>
</dbReference>
<dbReference type="Proteomes" id="UP001238603">
    <property type="component" value="Unassembled WGS sequence"/>
</dbReference>
<dbReference type="EMBL" id="JASVDS010000004">
    <property type="protein sequence ID" value="MDL5033353.1"/>
    <property type="molecule type" value="Genomic_DNA"/>
</dbReference>
<dbReference type="Pfam" id="PF04381">
    <property type="entry name" value="RdgC"/>
    <property type="match status" value="1"/>
</dbReference>
<dbReference type="InterPro" id="IPR007476">
    <property type="entry name" value="RdgC"/>
</dbReference>
<sequence>MFKNLLLYRIAPEWQATIEEIEEALEPERFVPCGATQPLSAGWVSPRGVAHAPLIEDVGGHWLLKLQVEQRVLPGSVVRRRVDELCERIEQETGRKPGKKVKNELKEQVTQELLPQAFTKQGATRVWIDTKQRLLMVDAGSVGKADELITLLVKCLPNLVVQLLQTAETPAACMAAWLMDGVPPANFTVDRECELKSEDEMKSVVRYARHPLDIEEVRQHLAAGKRPTKLALTWRDRVSFLLTDTLAIKKIAFLDIVFEGRDKPSKDEAFDADAALATGELSQLLPDLIYGLGGEHDFAAAALQGVSLQLQKDPAAAPTAAAASTAATADEPAPWD</sequence>
<name>A0ABT7LKG1_9BURK</name>
<dbReference type="NCBIfam" id="NF001463">
    <property type="entry name" value="PRK00321.1-4"/>
    <property type="match status" value="1"/>
</dbReference>
<organism evidence="6 7">
    <name type="scientific">Roseateles subflavus</name>
    <dbReference type="NCBI Taxonomy" id="3053353"/>
    <lineage>
        <taxon>Bacteria</taxon>
        <taxon>Pseudomonadati</taxon>
        <taxon>Pseudomonadota</taxon>
        <taxon>Betaproteobacteria</taxon>
        <taxon>Burkholderiales</taxon>
        <taxon>Sphaerotilaceae</taxon>
        <taxon>Roseateles</taxon>
    </lineage>
</organism>
<comment type="caution">
    <text evidence="6">The sequence shown here is derived from an EMBL/GenBank/DDBJ whole genome shotgun (WGS) entry which is preliminary data.</text>
</comment>
<evidence type="ECO:0000313" key="7">
    <source>
        <dbReference type="Proteomes" id="UP001238603"/>
    </source>
</evidence>
<proteinExistence type="inferred from homology"/>
<accession>A0ABT7LKG1</accession>
<keyword evidence="5" id="KW-0233">DNA recombination</keyword>
<comment type="similarity">
    <text evidence="2">Belongs to the RdgC family.</text>
</comment>
<keyword evidence="7" id="KW-1185">Reference proteome</keyword>
<evidence type="ECO:0000256" key="3">
    <source>
        <dbReference type="ARBA" id="ARBA00022296"/>
    </source>
</evidence>
<protein>
    <recommendedName>
        <fullName evidence="3">Recombination-associated protein RdgC</fullName>
    </recommendedName>
</protein>
<evidence type="ECO:0000256" key="4">
    <source>
        <dbReference type="ARBA" id="ARBA00022490"/>
    </source>
</evidence>
<evidence type="ECO:0000256" key="1">
    <source>
        <dbReference type="ARBA" id="ARBA00004453"/>
    </source>
</evidence>
<dbReference type="PANTHER" id="PTHR38103:SF1">
    <property type="entry name" value="RECOMBINATION-ASSOCIATED PROTEIN RDGC"/>
    <property type="match status" value="1"/>
</dbReference>
<reference evidence="6 7" key="1">
    <citation type="submission" date="2023-06" db="EMBL/GenBank/DDBJ databases">
        <title>Pelomonas sp. APW6 16S ribosomal RNA gene genome sequencing and assembly.</title>
        <authorList>
            <person name="Woo H."/>
        </authorList>
    </citation>
    <scope>NUCLEOTIDE SEQUENCE [LARGE SCALE GENOMIC DNA]</scope>
    <source>
        <strain evidence="6 7">APW6</strain>
    </source>
</reference>
<keyword evidence="4" id="KW-0963">Cytoplasm</keyword>
<dbReference type="PANTHER" id="PTHR38103">
    <property type="entry name" value="RECOMBINATION-ASSOCIATED PROTEIN RDGC"/>
    <property type="match status" value="1"/>
</dbReference>
<evidence type="ECO:0000313" key="6">
    <source>
        <dbReference type="EMBL" id="MDL5033353.1"/>
    </source>
</evidence>